<dbReference type="CDD" id="cd04301">
    <property type="entry name" value="NAT_SF"/>
    <property type="match status" value="1"/>
</dbReference>
<dbReference type="RefSeq" id="WP_119865388.1">
    <property type="nucleotide sequence ID" value="NZ_CP016786.1"/>
</dbReference>
<evidence type="ECO:0000313" key="3">
    <source>
        <dbReference type="Proteomes" id="UP000264883"/>
    </source>
</evidence>
<protein>
    <submittedName>
        <fullName evidence="2">GNAT family N-acetyltransferase</fullName>
    </submittedName>
</protein>
<dbReference type="OrthoDB" id="9796381at2"/>
<dbReference type="Gene3D" id="3.40.630.30">
    <property type="match status" value="1"/>
</dbReference>
<reference evidence="2 3" key="1">
    <citation type="submission" date="2016-08" db="EMBL/GenBank/DDBJ databases">
        <title>Complete Genome Sequence Of The Indigo Reducing Clostridium isatidis DSM15098.</title>
        <authorList>
            <person name="Little G.T."/>
            <person name="Minton N.P."/>
        </authorList>
    </citation>
    <scope>NUCLEOTIDE SEQUENCE [LARGE SCALE GENOMIC DNA]</scope>
    <source>
        <strain evidence="2 3">DSM 15098</strain>
    </source>
</reference>
<accession>A0A343JCJ4</accession>
<dbReference type="SUPFAM" id="SSF55729">
    <property type="entry name" value="Acyl-CoA N-acyltransferases (Nat)"/>
    <property type="match status" value="1"/>
</dbReference>
<dbReference type="AlphaFoldDB" id="A0A343JCJ4"/>
<dbReference type="EMBL" id="CP016786">
    <property type="protein sequence ID" value="ASW43252.1"/>
    <property type="molecule type" value="Genomic_DNA"/>
</dbReference>
<name>A0A343JCJ4_9CLOT</name>
<dbReference type="Proteomes" id="UP000264883">
    <property type="component" value="Chromosome"/>
</dbReference>
<feature type="domain" description="N-acetyltransferase" evidence="1">
    <location>
        <begin position="1"/>
        <end position="168"/>
    </location>
</feature>
<gene>
    <name evidence="2" type="ORF">BEN51_07080</name>
</gene>
<dbReference type="InterPro" id="IPR016181">
    <property type="entry name" value="Acyl_CoA_acyltransferase"/>
</dbReference>
<organism evidence="2 3">
    <name type="scientific">Clostridium isatidis</name>
    <dbReference type="NCBI Taxonomy" id="182773"/>
    <lineage>
        <taxon>Bacteria</taxon>
        <taxon>Bacillati</taxon>
        <taxon>Bacillota</taxon>
        <taxon>Clostridia</taxon>
        <taxon>Eubacteriales</taxon>
        <taxon>Clostridiaceae</taxon>
        <taxon>Clostridium</taxon>
    </lineage>
</organism>
<dbReference type="InterPro" id="IPR000182">
    <property type="entry name" value="GNAT_dom"/>
</dbReference>
<sequence length="168" mass="19788">MKLRKSKEKDIKDIMEIIKEAQAYLKEMKIDQWQNGYPNEEVIRKDILNGYSYVLTDKDKVIATVALSFDGEPTYNEIYEGSWLTDNEYAVIHRIAVTKEMKGKNIASIILKRIEEICKERFIKSIKIDTHEDNLSMQRLLKKNNFKYCGVIYLEGKVKRIAFEKEIN</sequence>
<proteinExistence type="predicted"/>
<dbReference type="Pfam" id="PF00583">
    <property type="entry name" value="Acetyltransf_1"/>
    <property type="match status" value="1"/>
</dbReference>
<keyword evidence="2" id="KW-0808">Transferase</keyword>
<evidence type="ECO:0000313" key="2">
    <source>
        <dbReference type="EMBL" id="ASW43252.1"/>
    </source>
</evidence>
<dbReference type="GO" id="GO:0016747">
    <property type="term" value="F:acyltransferase activity, transferring groups other than amino-acyl groups"/>
    <property type="evidence" value="ECO:0007669"/>
    <property type="project" value="InterPro"/>
</dbReference>
<dbReference type="PROSITE" id="PS51186">
    <property type="entry name" value="GNAT"/>
    <property type="match status" value="1"/>
</dbReference>
<dbReference type="KEGG" id="cia:BEN51_07080"/>
<keyword evidence="3" id="KW-1185">Reference proteome</keyword>
<evidence type="ECO:0000259" key="1">
    <source>
        <dbReference type="PROSITE" id="PS51186"/>
    </source>
</evidence>